<dbReference type="Gene3D" id="2.30.33.40">
    <property type="entry name" value="GroES chaperonin"/>
    <property type="match status" value="1"/>
</dbReference>
<dbReference type="Proteomes" id="UP000179001">
    <property type="component" value="Unassembled WGS sequence"/>
</dbReference>
<dbReference type="STRING" id="1798002.A2478_00085"/>
<dbReference type="Pfam" id="PF00166">
    <property type="entry name" value="Cpn10"/>
    <property type="match status" value="1"/>
</dbReference>
<dbReference type="GO" id="GO:0044183">
    <property type="term" value="F:protein folding chaperone"/>
    <property type="evidence" value="ECO:0007669"/>
    <property type="project" value="InterPro"/>
</dbReference>
<dbReference type="InterPro" id="IPR037124">
    <property type="entry name" value="Chaperonin_GroES_sf"/>
</dbReference>
<gene>
    <name evidence="3" type="ORF">A2478_00085</name>
</gene>
<comment type="similarity">
    <text evidence="1">Belongs to the GroES chaperonin family.</text>
</comment>
<protein>
    <recommendedName>
        <fullName evidence="5">10 kDa chaperonin</fullName>
    </recommendedName>
</protein>
<name>A0A1F5T1K5_9BACT</name>
<evidence type="ECO:0000256" key="1">
    <source>
        <dbReference type="ARBA" id="ARBA00006975"/>
    </source>
</evidence>
<proteinExistence type="inferred from homology"/>
<dbReference type="InterPro" id="IPR020818">
    <property type="entry name" value="Chaperonin_GroES"/>
</dbReference>
<accession>A0A1F5T1K5</accession>
<dbReference type="InterPro" id="IPR011032">
    <property type="entry name" value="GroES-like_sf"/>
</dbReference>
<evidence type="ECO:0000313" key="3">
    <source>
        <dbReference type="EMBL" id="OGF32606.1"/>
    </source>
</evidence>
<evidence type="ECO:0000313" key="4">
    <source>
        <dbReference type="Proteomes" id="UP000179001"/>
    </source>
</evidence>
<comment type="caution">
    <text evidence="3">The sequence shown here is derived from an EMBL/GenBank/DDBJ whole genome shotgun (WGS) entry which is preliminary data.</text>
</comment>
<dbReference type="AlphaFoldDB" id="A0A1F5T1K5"/>
<dbReference type="EMBL" id="MFGJ01000003">
    <property type="protein sequence ID" value="OGF32606.1"/>
    <property type="molecule type" value="Genomic_DNA"/>
</dbReference>
<evidence type="ECO:0008006" key="5">
    <source>
        <dbReference type="Google" id="ProtNLM"/>
    </source>
</evidence>
<keyword evidence="2" id="KW-0143">Chaperone</keyword>
<evidence type="ECO:0000256" key="2">
    <source>
        <dbReference type="ARBA" id="ARBA00023186"/>
    </source>
</evidence>
<reference evidence="3 4" key="1">
    <citation type="journal article" date="2016" name="Nat. Commun.">
        <title>Thousands of microbial genomes shed light on interconnected biogeochemical processes in an aquifer system.</title>
        <authorList>
            <person name="Anantharaman K."/>
            <person name="Brown C.T."/>
            <person name="Hug L.A."/>
            <person name="Sharon I."/>
            <person name="Castelle C.J."/>
            <person name="Probst A.J."/>
            <person name="Thomas B.C."/>
            <person name="Singh A."/>
            <person name="Wilkins M.J."/>
            <person name="Karaoz U."/>
            <person name="Brodie E.L."/>
            <person name="Williams K.H."/>
            <person name="Hubbard S.S."/>
            <person name="Banfield J.F."/>
        </authorList>
    </citation>
    <scope>NUCLEOTIDE SEQUENCE [LARGE SCALE GENOMIC DNA]</scope>
</reference>
<sequence>MIKPFSEHLLIEVLLVEQKTESGIILGYQQGQSEYLRDVYPFSGVIKAKGKDTEGFEVGEEVIFMRWGLEYISKTEGIIDKKDIVGKLENKKI</sequence>
<organism evidence="3 4">
    <name type="scientific">Candidatus Falkowbacteria bacterium RIFOXYC2_FULL_36_12</name>
    <dbReference type="NCBI Taxonomy" id="1798002"/>
    <lineage>
        <taxon>Bacteria</taxon>
        <taxon>Candidatus Falkowiibacteriota</taxon>
    </lineage>
</organism>
<dbReference type="SUPFAM" id="SSF50129">
    <property type="entry name" value="GroES-like"/>
    <property type="match status" value="1"/>
</dbReference>
<dbReference type="GO" id="GO:0005524">
    <property type="term" value="F:ATP binding"/>
    <property type="evidence" value="ECO:0007669"/>
    <property type="project" value="InterPro"/>
</dbReference>